<protein>
    <submittedName>
        <fullName evidence="2">Uncharacterized protein</fullName>
    </submittedName>
</protein>
<comment type="caution">
    <text evidence="2">The sequence shown here is derived from an EMBL/GenBank/DDBJ whole genome shotgun (WGS) entry which is preliminary data.</text>
</comment>
<evidence type="ECO:0000256" key="1">
    <source>
        <dbReference type="SAM" id="MobiDB-lite"/>
    </source>
</evidence>
<dbReference type="AlphaFoldDB" id="A0A498KE42"/>
<name>A0A498KE42_MALDO</name>
<dbReference type="PANTHER" id="PTHR35724:SF1">
    <property type="entry name" value="PROTEIN CHLORORESPIRATORY REDUCTION 6, CHLOROPLASTIC"/>
    <property type="match status" value="1"/>
</dbReference>
<organism evidence="2 3">
    <name type="scientific">Malus domestica</name>
    <name type="common">Apple</name>
    <name type="synonym">Pyrus malus</name>
    <dbReference type="NCBI Taxonomy" id="3750"/>
    <lineage>
        <taxon>Eukaryota</taxon>
        <taxon>Viridiplantae</taxon>
        <taxon>Streptophyta</taxon>
        <taxon>Embryophyta</taxon>
        <taxon>Tracheophyta</taxon>
        <taxon>Spermatophyta</taxon>
        <taxon>Magnoliopsida</taxon>
        <taxon>eudicotyledons</taxon>
        <taxon>Gunneridae</taxon>
        <taxon>Pentapetalae</taxon>
        <taxon>rosids</taxon>
        <taxon>fabids</taxon>
        <taxon>Rosales</taxon>
        <taxon>Rosaceae</taxon>
        <taxon>Amygdaloideae</taxon>
        <taxon>Maleae</taxon>
        <taxon>Malus</taxon>
    </lineage>
</organism>
<proteinExistence type="predicted"/>
<feature type="region of interest" description="Disordered" evidence="1">
    <location>
        <begin position="63"/>
        <end position="85"/>
    </location>
</feature>
<dbReference type="GO" id="GO:0010275">
    <property type="term" value="P:NAD(P)H dehydrogenase complex assembly"/>
    <property type="evidence" value="ECO:0007669"/>
    <property type="project" value="TreeGrafter"/>
</dbReference>
<gene>
    <name evidence="2" type="ORF">DVH24_017688</name>
</gene>
<feature type="region of interest" description="Disordered" evidence="1">
    <location>
        <begin position="111"/>
        <end position="133"/>
    </location>
</feature>
<accession>A0A498KE42</accession>
<dbReference type="EMBL" id="RDQH01000328">
    <property type="protein sequence ID" value="RXI05646.1"/>
    <property type="molecule type" value="Genomic_DNA"/>
</dbReference>
<dbReference type="GO" id="GO:0009507">
    <property type="term" value="C:chloroplast"/>
    <property type="evidence" value="ECO:0007669"/>
    <property type="project" value="TreeGrafter"/>
</dbReference>
<keyword evidence="3" id="KW-1185">Reference proteome</keyword>
<dbReference type="Proteomes" id="UP000290289">
    <property type="component" value="Chromosome 2"/>
</dbReference>
<dbReference type="STRING" id="3750.A0A498KE42"/>
<sequence>MTAFFQTLLPSCSSRPTIIASPIPWVPLKPISDSMASLAISQLNRQQGQTAVSVAFNPSRNFDISSYDEEEDTSSKVEPPMPPSEGRFEIVIDNDIIRGLDLSPFHTATRITTPSSDEHEDGSCLQRRGTQAVRHADIPKPRLKTSDMARMLGFGIGDELYDMINKHPLKTS</sequence>
<evidence type="ECO:0000313" key="3">
    <source>
        <dbReference type="Proteomes" id="UP000290289"/>
    </source>
</evidence>
<dbReference type="PANTHER" id="PTHR35724">
    <property type="entry name" value="PROTEIN CHLORORESPIRATORY REDUCTION 6, CHLOROPLASTIC"/>
    <property type="match status" value="1"/>
</dbReference>
<dbReference type="InterPro" id="IPR014946">
    <property type="entry name" value="CRR6"/>
</dbReference>
<reference evidence="2 3" key="1">
    <citation type="submission" date="2018-10" db="EMBL/GenBank/DDBJ databases">
        <title>A high-quality apple genome assembly.</title>
        <authorList>
            <person name="Hu J."/>
        </authorList>
    </citation>
    <scope>NUCLEOTIDE SEQUENCE [LARGE SCALE GENOMIC DNA]</scope>
    <source>
        <strain evidence="3">cv. HFTH1</strain>
        <tissue evidence="2">Young leaf</tissue>
    </source>
</reference>
<evidence type="ECO:0000313" key="2">
    <source>
        <dbReference type="EMBL" id="RXI05646.1"/>
    </source>
</evidence>